<dbReference type="AlphaFoldDB" id="A0A917MDZ2"/>
<evidence type="ECO:0000313" key="1">
    <source>
        <dbReference type="EMBL" id="GGG98351.1"/>
    </source>
</evidence>
<reference evidence="1" key="2">
    <citation type="submission" date="2020-09" db="EMBL/GenBank/DDBJ databases">
        <authorList>
            <person name="Sun Q."/>
            <person name="Zhou Y."/>
        </authorList>
    </citation>
    <scope>NUCLEOTIDE SEQUENCE</scope>
    <source>
        <strain evidence="1">CGMCC 1.12195</strain>
    </source>
</reference>
<dbReference type="GO" id="GO:0016757">
    <property type="term" value="F:glycosyltransferase activity"/>
    <property type="evidence" value="ECO:0007669"/>
    <property type="project" value="TreeGrafter"/>
</dbReference>
<sequence length="228" mass="25849">MKEVYDQANKCYFVSKHNLRLTEEQFGLRLKRSQVIFNPVKISRPIPFPAMESVVRICCIARLFILDKGQDILLRILSKPLWKSMPIHITFVGRGEDEDALREMAELLDVENITFLGFKTNVSAVWESHHALILPSRSEGLPLTIVEAMRAGRPVITTAVGGNAELLTEGETGFIGGADELSFEAAMLRAWEARDRWEEMGKKAALYVDKMIPEKPERDFVNDLMSIK</sequence>
<evidence type="ECO:0008006" key="3">
    <source>
        <dbReference type="Google" id="ProtNLM"/>
    </source>
</evidence>
<dbReference type="SUPFAM" id="SSF53756">
    <property type="entry name" value="UDP-Glycosyltransferase/glycogen phosphorylase"/>
    <property type="match status" value="1"/>
</dbReference>
<accession>A0A917MDZ2</accession>
<dbReference type="Gene3D" id="3.40.50.2000">
    <property type="entry name" value="Glycogen Phosphorylase B"/>
    <property type="match status" value="2"/>
</dbReference>
<proteinExistence type="predicted"/>
<dbReference type="PANTHER" id="PTHR12526">
    <property type="entry name" value="GLYCOSYLTRANSFERASE"/>
    <property type="match status" value="1"/>
</dbReference>
<evidence type="ECO:0000313" key="2">
    <source>
        <dbReference type="Proteomes" id="UP000660862"/>
    </source>
</evidence>
<dbReference type="Pfam" id="PF13692">
    <property type="entry name" value="Glyco_trans_1_4"/>
    <property type="match status" value="1"/>
</dbReference>
<comment type="caution">
    <text evidence="1">The sequence shown here is derived from an EMBL/GenBank/DDBJ whole genome shotgun (WGS) entry which is preliminary data.</text>
</comment>
<organism evidence="1 2">
    <name type="scientific">Parapedobacter pyrenivorans</name>
    <dbReference type="NCBI Taxonomy" id="1305674"/>
    <lineage>
        <taxon>Bacteria</taxon>
        <taxon>Pseudomonadati</taxon>
        <taxon>Bacteroidota</taxon>
        <taxon>Sphingobacteriia</taxon>
        <taxon>Sphingobacteriales</taxon>
        <taxon>Sphingobacteriaceae</taxon>
        <taxon>Parapedobacter</taxon>
    </lineage>
</organism>
<gene>
    <name evidence="1" type="ORF">GCM10007415_37420</name>
</gene>
<dbReference type="Proteomes" id="UP000660862">
    <property type="component" value="Unassembled WGS sequence"/>
</dbReference>
<dbReference type="PANTHER" id="PTHR12526:SF638">
    <property type="entry name" value="SPORE COAT PROTEIN SA"/>
    <property type="match status" value="1"/>
</dbReference>
<keyword evidence="2" id="KW-1185">Reference proteome</keyword>
<reference evidence="1" key="1">
    <citation type="journal article" date="2014" name="Int. J. Syst. Evol. Microbiol.">
        <title>Complete genome sequence of Corynebacterium casei LMG S-19264T (=DSM 44701T), isolated from a smear-ripened cheese.</title>
        <authorList>
            <consortium name="US DOE Joint Genome Institute (JGI-PGF)"/>
            <person name="Walter F."/>
            <person name="Albersmeier A."/>
            <person name="Kalinowski J."/>
            <person name="Ruckert C."/>
        </authorList>
    </citation>
    <scope>NUCLEOTIDE SEQUENCE</scope>
    <source>
        <strain evidence="1">CGMCC 1.12195</strain>
    </source>
</reference>
<name>A0A917MDZ2_9SPHI</name>
<protein>
    <recommendedName>
        <fullName evidence="3">Glycosyl transferases group 1</fullName>
    </recommendedName>
</protein>
<dbReference type="EMBL" id="BMER01000004">
    <property type="protein sequence ID" value="GGG98351.1"/>
    <property type="molecule type" value="Genomic_DNA"/>
</dbReference>
<dbReference type="CDD" id="cd03801">
    <property type="entry name" value="GT4_PimA-like"/>
    <property type="match status" value="1"/>
</dbReference>